<keyword evidence="3" id="KW-1185">Reference proteome</keyword>
<dbReference type="Proteomes" id="UP000248132">
    <property type="component" value="Unassembled WGS sequence"/>
</dbReference>
<sequence length="400" mass="45215">MKTGGIFESRETKDNINKFLKQFNIEIAYDMEELLKNPAGINSSGDMEAVIIHEAAVKKEQCKKLLYNIRSLLPEVLILWCCKEQDKDPQFEAWAFSAVGLRDIIYINEKGEIAVNLMLDALNSEHERLKRLEEEKNQKAGPDNISKRDKQPVKPKIVEKVVEKKVIVEKEIIIDRPRVVKGLLKIAAFSVSPGAGSTSMAVRLGEYLGSLGKTAVIEVDKSDSLQHAKLIPNCEYRSLPRQEDLDDAMYELYRCGFNIIITDYGCLFKTGTDGTLDEKNESAVNRILLREFIKADVKIGMAFTAPWHIGRLKFFARGSTEFEGLCGKPYEEMCFLTDGETARAQKILHGVRCFPRASEIDALIRILLPEIAPKQQKQPKKIFGILPGFDAWASNLGYRR</sequence>
<feature type="region of interest" description="Disordered" evidence="1">
    <location>
        <begin position="133"/>
        <end position="152"/>
    </location>
</feature>
<dbReference type="EMBL" id="QKMR01000039">
    <property type="protein sequence ID" value="PYG84239.1"/>
    <property type="molecule type" value="Genomic_DNA"/>
</dbReference>
<evidence type="ECO:0000313" key="3">
    <source>
        <dbReference type="Proteomes" id="UP000248132"/>
    </source>
</evidence>
<proteinExistence type="predicted"/>
<gene>
    <name evidence="2" type="ORF">LY28_03744</name>
</gene>
<evidence type="ECO:0000256" key="1">
    <source>
        <dbReference type="SAM" id="MobiDB-lite"/>
    </source>
</evidence>
<protein>
    <submittedName>
        <fullName evidence="2">Uncharacterized protein</fullName>
    </submittedName>
</protein>
<accession>A0A318XGZ2</accession>
<evidence type="ECO:0000313" key="2">
    <source>
        <dbReference type="EMBL" id="PYG84239.1"/>
    </source>
</evidence>
<dbReference type="RefSeq" id="WP_110463665.1">
    <property type="nucleotide sequence ID" value="NZ_QKMR01000039.1"/>
</dbReference>
<reference evidence="2 3" key="1">
    <citation type="submission" date="2018-06" db="EMBL/GenBank/DDBJ databases">
        <title>Genomic Encyclopedia of Type Strains, Phase I: the one thousand microbial genomes (KMG-I) project.</title>
        <authorList>
            <person name="Kyrpides N."/>
        </authorList>
    </citation>
    <scope>NUCLEOTIDE SEQUENCE [LARGE SCALE GENOMIC DNA]</scope>
    <source>
        <strain evidence="2 3">DSM 19573</strain>
    </source>
</reference>
<organism evidence="2 3">
    <name type="scientific">Ruminiclostridium sufflavum DSM 19573</name>
    <dbReference type="NCBI Taxonomy" id="1121337"/>
    <lineage>
        <taxon>Bacteria</taxon>
        <taxon>Bacillati</taxon>
        <taxon>Bacillota</taxon>
        <taxon>Clostridia</taxon>
        <taxon>Eubacteriales</taxon>
        <taxon>Oscillospiraceae</taxon>
        <taxon>Ruminiclostridium</taxon>
    </lineage>
</organism>
<comment type="caution">
    <text evidence="2">The sequence shown here is derived from an EMBL/GenBank/DDBJ whole genome shotgun (WGS) entry which is preliminary data.</text>
</comment>
<dbReference type="OrthoDB" id="1737133at2"/>
<name>A0A318XGZ2_9FIRM</name>
<dbReference type="AlphaFoldDB" id="A0A318XGZ2"/>